<name>A0A9K3D0C6_9EUKA</name>
<evidence type="ECO:0000256" key="2">
    <source>
        <dbReference type="ARBA" id="ARBA00022448"/>
    </source>
</evidence>
<proteinExistence type="predicted"/>
<dbReference type="Pfam" id="PF02915">
    <property type="entry name" value="Rubrerythrin"/>
    <property type="match status" value="1"/>
</dbReference>
<dbReference type="GO" id="GO:0016491">
    <property type="term" value="F:oxidoreductase activity"/>
    <property type="evidence" value="ECO:0007669"/>
    <property type="project" value="InterPro"/>
</dbReference>
<dbReference type="PANTHER" id="PTHR43429">
    <property type="entry name" value="PYRIDINE NUCLEOTIDE-DISULFIDE OXIDOREDUCTASE DOMAIN-CONTAINING"/>
    <property type="match status" value="1"/>
</dbReference>
<dbReference type="InterPro" id="IPR036188">
    <property type="entry name" value="FAD/NAD-bd_sf"/>
</dbReference>
<dbReference type="SUPFAM" id="SSF51905">
    <property type="entry name" value="FAD/NAD(P)-binding domain"/>
    <property type="match status" value="1"/>
</dbReference>
<keyword evidence="4" id="KW-0274">FAD</keyword>
<keyword evidence="3" id="KW-0285">Flavoprotein</keyword>
<dbReference type="PROSITE" id="PS50905">
    <property type="entry name" value="FERRITIN_LIKE"/>
    <property type="match status" value="1"/>
</dbReference>
<evidence type="ECO:0000256" key="3">
    <source>
        <dbReference type="ARBA" id="ARBA00022630"/>
    </source>
</evidence>
<dbReference type="CDD" id="cd01041">
    <property type="entry name" value="Rubrerythrin"/>
    <property type="match status" value="1"/>
</dbReference>
<organism evidence="7 8">
    <name type="scientific">Kipferlia bialata</name>
    <dbReference type="NCBI Taxonomy" id="797122"/>
    <lineage>
        <taxon>Eukaryota</taxon>
        <taxon>Metamonada</taxon>
        <taxon>Carpediemonas-like organisms</taxon>
        <taxon>Kipferlia</taxon>
    </lineage>
</organism>
<dbReference type="Gene3D" id="2.20.28.10">
    <property type="match status" value="2"/>
</dbReference>
<comment type="cofactor">
    <cofactor evidence="1">
        <name>FAD</name>
        <dbReference type="ChEBI" id="CHEBI:57692"/>
    </cofactor>
</comment>
<keyword evidence="8" id="KW-1185">Reference proteome</keyword>
<dbReference type="PRINTS" id="PR00411">
    <property type="entry name" value="PNDRDTASEI"/>
</dbReference>
<evidence type="ECO:0000256" key="4">
    <source>
        <dbReference type="ARBA" id="ARBA00022827"/>
    </source>
</evidence>
<dbReference type="InterPro" id="IPR003251">
    <property type="entry name" value="Rr_diiron-bd_dom"/>
</dbReference>
<dbReference type="AlphaFoldDB" id="A0A9K3D0C6"/>
<keyword evidence="2" id="KW-0813">Transport</keyword>
<dbReference type="Pfam" id="PF07992">
    <property type="entry name" value="Pyr_redox_2"/>
    <property type="match status" value="1"/>
</dbReference>
<dbReference type="InterPro" id="IPR050260">
    <property type="entry name" value="FAD-bd_OxRdtase"/>
</dbReference>
<dbReference type="Pfam" id="PF21349">
    <property type="entry name" value="RUBY_RBDX"/>
    <property type="match status" value="1"/>
</dbReference>
<dbReference type="Gene3D" id="3.50.50.60">
    <property type="entry name" value="FAD/NAD(P)-binding domain"/>
    <property type="match status" value="2"/>
</dbReference>
<evidence type="ECO:0000259" key="6">
    <source>
        <dbReference type="PROSITE" id="PS50905"/>
    </source>
</evidence>
<keyword evidence="5" id="KW-0249">Electron transport</keyword>
<dbReference type="PANTHER" id="PTHR43429:SF3">
    <property type="entry name" value="NITRITE REDUCTASE [NAD(P)H]"/>
    <property type="match status" value="1"/>
</dbReference>
<dbReference type="GO" id="GO:0046872">
    <property type="term" value="F:metal ion binding"/>
    <property type="evidence" value="ECO:0007669"/>
    <property type="project" value="InterPro"/>
</dbReference>
<dbReference type="Gene3D" id="1.20.1260.10">
    <property type="match status" value="1"/>
</dbReference>
<protein>
    <recommendedName>
        <fullName evidence="6">Ferritin-like diiron domain-containing protein</fullName>
    </recommendedName>
</protein>
<dbReference type="PRINTS" id="PR00368">
    <property type="entry name" value="FADPNR"/>
</dbReference>
<dbReference type="SUPFAM" id="SSF47240">
    <property type="entry name" value="Ferritin-like"/>
    <property type="match status" value="1"/>
</dbReference>
<reference evidence="7 8" key="1">
    <citation type="journal article" date="2018" name="PLoS ONE">
        <title>The draft genome of Kipferlia bialata reveals reductive genome evolution in fornicate parasites.</title>
        <authorList>
            <person name="Tanifuji G."/>
            <person name="Takabayashi S."/>
            <person name="Kume K."/>
            <person name="Takagi M."/>
            <person name="Nakayama T."/>
            <person name="Kamikawa R."/>
            <person name="Inagaki Y."/>
            <person name="Hashimoto T."/>
        </authorList>
    </citation>
    <scope>NUCLEOTIDE SEQUENCE [LARGE SCALE GENOMIC DNA]</scope>
    <source>
        <strain evidence="7">NY0173</strain>
    </source>
</reference>
<feature type="domain" description="Ferritin-like diiron" evidence="6">
    <location>
        <begin position="509"/>
        <end position="639"/>
    </location>
</feature>
<evidence type="ECO:0000313" key="8">
    <source>
        <dbReference type="Proteomes" id="UP000265618"/>
    </source>
</evidence>
<dbReference type="InterPro" id="IPR048574">
    <property type="entry name" value="RUBY_RBDX"/>
</dbReference>
<dbReference type="InterPro" id="IPR009078">
    <property type="entry name" value="Ferritin-like_SF"/>
</dbReference>
<evidence type="ECO:0000256" key="1">
    <source>
        <dbReference type="ARBA" id="ARBA00001974"/>
    </source>
</evidence>
<dbReference type="EMBL" id="BDIP01002130">
    <property type="protein sequence ID" value="GIQ85776.1"/>
    <property type="molecule type" value="Genomic_DNA"/>
</dbReference>
<dbReference type="InterPro" id="IPR009040">
    <property type="entry name" value="Ferritin-like_diiron"/>
</dbReference>
<dbReference type="SUPFAM" id="SSF57802">
    <property type="entry name" value="Rubredoxin-like"/>
    <property type="match status" value="1"/>
</dbReference>
<dbReference type="InterPro" id="IPR023753">
    <property type="entry name" value="FAD/NAD-binding_dom"/>
</dbReference>
<dbReference type="Proteomes" id="UP000265618">
    <property type="component" value="Unassembled WGS sequence"/>
</dbReference>
<accession>A0A9K3D0C6</accession>
<gene>
    <name evidence="7" type="ORF">KIPB_007505</name>
</gene>
<evidence type="ECO:0000313" key="7">
    <source>
        <dbReference type="EMBL" id="GIQ85776.1"/>
    </source>
</evidence>
<evidence type="ECO:0000256" key="5">
    <source>
        <dbReference type="ARBA" id="ARBA00022982"/>
    </source>
</evidence>
<comment type="caution">
    <text evidence="7">The sequence shown here is derived from an EMBL/GenBank/DDBJ whole genome shotgun (WGS) entry which is preliminary data.</text>
</comment>
<sequence>MTVQSKFDDGIMRQWACMVCGEIIVSVNRPDLCPVCDAEEDAFELVGVVKAEHAPEGEEFEGTVVVLGAGPSGAMACQTAREHSSKCRIILVGLEDALPYNRTKVSHTLDREELLADNASAMLLHPLEWYEQNRIELNLSMSVESVDVSAKSVSVKACTDGAIKSIPYDRLVVTTGANPFVPRGLIQTSSGDALTHEGVSNISVLRNISDVTGLKASIAGLTSAVHVVMVGGGVLSLEALPALLEALPTGSSVSVCQGSGHVLSSQLTKDNSVTFVKSLEKHTEGRVSFVLNSRAQRIVCDEAGTSLRASGVVVKTDGVERTLDADLVVIAMGVRPCLPRMEGEETLLPTLFRGTLVLSGHCQSVSSPAVFGAGDCCMVEGQTYAGTYSRALDTARVAGRNAVCLCETETGDMASMPSGPKALFGYKLHMWDSLMVCIGNVKPVDNAMVLSVPLKDGSAQCIFEKNVITGALLIGSDKLQGEAMQLVTAVRSGLSGEAVMTLVDKMANGTPSLTVLDCLQEAFSGESQANRKYLAFAKQADAEGLPNVAHVFRTSAAGETVHAHNHLDAMDGVGSTEENLIEAAEGEAHEFEVMYREMIEIAEASDHPNAKRALRSFKLATAVERTHHKHYLAALEAVRKGQDIPAGEWYICPICGHLEFLEAGKGEIPEKCVVCMAKGSTFIKIE</sequence>
<dbReference type="OrthoDB" id="432169at2759"/>
<dbReference type="InterPro" id="IPR012347">
    <property type="entry name" value="Ferritin-like"/>
</dbReference>